<feature type="domain" description="Glycosyl hydrolase family 36 C-terminal" evidence="8">
    <location>
        <begin position="604"/>
        <end position="682"/>
    </location>
</feature>
<dbReference type="FunFam" id="3.20.20.70:FF:000118">
    <property type="entry name" value="Alpha-galactosidase"/>
    <property type="match status" value="1"/>
</dbReference>
<dbReference type="CDD" id="cd14791">
    <property type="entry name" value="GH36"/>
    <property type="match status" value="1"/>
</dbReference>
<dbReference type="OrthoDB" id="9758822at2"/>
<evidence type="ECO:0000256" key="1">
    <source>
        <dbReference type="ARBA" id="ARBA00001255"/>
    </source>
</evidence>
<dbReference type="InterPro" id="IPR031704">
    <property type="entry name" value="Glyco_hydro_36_N"/>
</dbReference>
<dbReference type="InterPro" id="IPR013785">
    <property type="entry name" value="Aldolase_TIM"/>
</dbReference>
<feature type="binding site" evidence="7">
    <location>
        <begin position="322"/>
        <end position="323"/>
    </location>
    <ligand>
        <name>substrate</name>
    </ligand>
</feature>
<dbReference type="InterPro" id="IPR002252">
    <property type="entry name" value="Glyco_hydro_36"/>
</dbReference>
<dbReference type="HOGENOM" id="CLU_009640_2_2_0"/>
<evidence type="ECO:0000256" key="6">
    <source>
        <dbReference type="PIRSR" id="PIRSR005536-1"/>
    </source>
</evidence>
<evidence type="ECO:0000256" key="3">
    <source>
        <dbReference type="ARBA" id="ARBA00022801"/>
    </source>
</evidence>
<organism evidence="10 11">
    <name type="scientific">Fimbriimonas ginsengisoli Gsoil 348</name>
    <dbReference type="NCBI Taxonomy" id="661478"/>
    <lineage>
        <taxon>Bacteria</taxon>
        <taxon>Bacillati</taxon>
        <taxon>Armatimonadota</taxon>
        <taxon>Fimbriimonadia</taxon>
        <taxon>Fimbriimonadales</taxon>
        <taxon>Fimbriimonadaceae</taxon>
        <taxon>Fimbriimonas</taxon>
    </lineage>
</organism>
<dbReference type="InterPro" id="IPR000111">
    <property type="entry name" value="Glyco_hydro_27/36_CS"/>
</dbReference>
<gene>
    <name evidence="10" type="ORF">OP10G_0375</name>
</gene>
<evidence type="ECO:0000256" key="7">
    <source>
        <dbReference type="PIRSR" id="PIRSR005536-2"/>
    </source>
</evidence>
<dbReference type="eggNOG" id="COG3345">
    <property type="taxonomic scope" value="Bacteria"/>
</dbReference>
<comment type="similarity">
    <text evidence="5">Belongs to the glycosyl hydrolase.</text>
</comment>
<dbReference type="GO" id="GO:0016052">
    <property type="term" value="P:carbohydrate catabolic process"/>
    <property type="evidence" value="ECO:0007669"/>
    <property type="project" value="InterPro"/>
</dbReference>
<dbReference type="PROSITE" id="PS00512">
    <property type="entry name" value="ALPHA_GALACTOSIDASE"/>
    <property type="match status" value="1"/>
</dbReference>
<name>A0A068NJE8_FIMGI</name>
<feature type="domain" description="Glycosyl hydrolase family 36 N-terminal" evidence="9">
    <location>
        <begin position="48"/>
        <end position="243"/>
    </location>
</feature>
<dbReference type="STRING" id="661478.OP10G_0375"/>
<sequence length="689" mass="76835">MTTSGITGDPQPICVETANAALVFYVDGEGRLFQGAFGAKGADLVQGQLAFPVAGDGWIFEPALRVTHADGNTSTDLRVIASETEGPVTRISLKDPEYPLFVDLLFRTSPDEDVFEAWTEVRHSESGEVRLDRFASSSPDFGGGDFYLTQFHGDWADEMNIQEEPLGFGIKILDSKLGVRAHQFRNPSFLLSKGGPAMEDSGEVFGGSLAWSGSFQFAFERLPDGRLRGLCGMNPYASEYHLEPGEKFVTPRMVWGWSASGTGALSRNLHRWTRKNALRDGDRSRAILLNNWEATYFSFDSEKIVSLFDGAVALGMELFLLDDGWFGRKYPRDDDSQGLGDWTPDPKKLPDGIGELTQKAQEKGIRFGIWLEPEMVNPRSELYENHPDWVVRQPKRPPELQRNQLVLDLANPEVEEYVCSLVDRTLSENPGISYVKWDCNRYLTQPGSPYLGKERQTHLQIEYVWALYRVMDRLAKSHPDVEVMMCSGGGARVDYASLRYAQEYWPSDMTDPARRIFIQWGYSFFFPAIATSNHVTLAGGHGMKFAFDVAMSGRLGMDVDVDNLSAEDREFATQAIATYKEVRDVVQLGDQYRLESPYAGPRSSLMYVLRDRAVLFVYSLGESAAAPLRLKGLDPSHRYRVQEINPPKGATGLTTTVDGSTLMGEGLGVMALSQFGSLVFELRAEELAP</sequence>
<feature type="binding site" evidence="7">
    <location>
        <position position="155"/>
    </location>
    <ligand>
        <name>substrate</name>
    </ligand>
</feature>
<dbReference type="InterPro" id="IPR050985">
    <property type="entry name" value="Alpha-glycosidase_related"/>
</dbReference>
<evidence type="ECO:0000256" key="5">
    <source>
        <dbReference type="PIRNR" id="PIRNR005536"/>
    </source>
</evidence>
<dbReference type="SUPFAM" id="SSF51445">
    <property type="entry name" value="(Trans)glycosidases"/>
    <property type="match status" value="1"/>
</dbReference>
<evidence type="ECO:0000313" key="10">
    <source>
        <dbReference type="EMBL" id="AIE83743.1"/>
    </source>
</evidence>
<dbReference type="InterPro" id="IPR017853">
    <property type="entry name" value="GH"/>
</dbReference>
<evidence type="ECO:0000256" key="2">
    <source>
        <dbReference type="ARBA" id="ARBA00012755"/>
    </source>
</evidence>
<keyword evidence="3 5" id="KW-0378">Hydrolase</keyword>
<dbReference type="Gene3D" id="3.20.20.70">
    <property type="entry name" value="Aldolase class I"/>
    <property type="match status" value="1"/>
</dbReference>
<proteinExistence type="inferred from homology"/>
<dbReference type="Gene3D" id="2.70.98.60">
    <property type="entry name" value="alpha-galactosidase from lactobacil brevis"/>
    <property type="match status" value="1"/>
</dbReference>
<feature type="active site" description="Nucleophile" evidence="6">
    <location>
        <position position="438"/>
    </location>
</feature>
<dbReference type="InterPro" id="IPR031705">
    <property type="entry name" value="Glyco_hydro_36_C"/>
</dbReference>
<evidence type="ECO:0000256" key="4">
    <source>
        <dbReference type="ARBA" id="ARBA00023295"/>
    </source>
</evidence>
<dbReference type="PIRSF" id="PIRSF005536">
    <property type="entry name" value="Agal"/>
    <property type="match status" value="1"/>
</dbReference>
<feature type="binding site" evidence="7">
    <location>
        <position position="486"/>
    </location>
    <ligand>
        <name>substrate</name>
    </ligand>
</feature>
<feature type="binding site" evidence="7">
    <location>
        <position position="402"/>
    </location>
    <ligand>
        <name>substrate</name>
    </ligand>
</feature>
<comment type="catalytic activity">
    <reaction evidence="1 5">
        <text>Hydrolysis of terminal, non-reducing alpha-D-galactose residues in alpha-D-galactosides, including galactose oligosaccharides, galactomannans and galactolipids.</text>
        <dbReference type="EC" id="3.2.1.22"/>
    </reaction>
</comment>
<keyword evidence="4 5" id="KW-0326">Glycosidase</keyword>
<dbReference type="KEGG" id="fgi:OP10G_0375"/>
<dbReference type="Proteomes" id="UP000027982">
    <property type="component" value="Chromosome"/>
</dbReference>
<feature type="binding site" evidence="7">
    <location>
        <position position="508"/>
    </location>
    <ligand>
        <name>substrate</name>
    </ligand>
</feature>
<feature type="active site" description="Proton donor" evidence="6">
    <location>
        <position position="508"/>
    </location>
</feature>
<dbReference type="Pfam" id="PF16874">
    <property type="entry name" value="Glyco_hydro_36C"/>
    <property type="match status" value="1"/>
</dbReference>
<dbReference type="EMBL" id="CP007139">
    <property type="protein sequence ID" value="AIE83743.1"/>
    <property type="molecule type" value="Genomic_DNA"/>
</dbReference>
<evidence type="ECO:0000313" key="11">
    <source>
        <dbReference type="Proteomes" id="UP000027982"/>
    </source>
</evidence>
<dbReference type="InterPro" id="IPR013780">
    <property type="entry name" value="Glyco_hydro_b"/>
</dbReference>
<accession>A0A068NJE8</accession>
<feature type="binding site" evidence="7">
    <location>
        <begin position="436"/>
        <end position="440"/>
    </location>
    <ligand>
        <name>substrate</name>
    </ligand>
</feature>
<dbReference type="PANTHER" id="PTHR43053">
    <property type="entry name" value="GLYCOSIDASE FAMILY 31"/>
    <property type="match status" value="1"/>
</dbReference>
<dbReference type="InterPro" id="IPR038417">
    <property type="entry name" value="Alpga-gal_N_sf"/>
</dbReference>
<evidence type="ECO:0000259" key="8">
    <source>
        <dbReference type="Pfam" id="PF16874"/>
    </source>
</evidence>
<dbReference type="Pfam" id="PF02065">
    <property type="entry name" value="Melibiase"/>
    <property type="match status" value="1"/>
</dbReference>
<keyword evidence="11" id="KW-1185">Reference proteome</keyword>
<dbReference type="EC" id="3.2.1.22" evidence="2 5"/>
<reference evidence="10 11" key="1">
    <citation type="journal article" date="2014" name="PLoS ONE">
        <title>The first complete genome sequence of the class fimbriimonadia in the phylum armatimonadetes.</title>
        <authorList>
            <person name="Hu Z.Y."/>
            <person name="Wang Y.Z."/>
            <person name="Im W.T."/>
            <person name="Wang S.Y."/>
            <person name="Zhao G.P."/>
            <person name="Zheng H.J."/>
            <person name="Quan Z.X."/>
        </authorList>
    </citation>
    <scope>NUCLEOTIDE SEQUENCE [LARGE SCALE GENOMIC DNA]</scope>
    <source>
        <strain evidence="10">Gsoil 348</strain>
    </source>
</reference>
<dbReference type="Gene3D" id="2.60.40.1180">
    <property type="entry name" value="Golgi alpha-mannosidase II"/>
    <property type="match status" value="1"/>
</dbReference>
<protein>
    <recommendedName>
        <fullName evidence="2 5">Alpha-galactosidase</fullName>
        <ecNumber evidence="2 5">3.2.1.22</ecNumber>
    </recommendedName>
</protein>
<dbReference type="GO" id="GO:0004557">
    <property type="term" value="F:alpha-galactosidase activity"/>
    <property type="evidence" value="ECO:0007669"/>
    <property type="project" value="UniProtKB-UniRule"/>
</dbReference>
<dbReference type="PRINTS" id="PR00743">
    <property type="entry name" value="GLHYDRLASE36"/>
</dbReference>
<dbReference type="Pfam" id="PF16875">
    <property type="entry name" value="Glyco_hydro_36N"/>
    <property type="match status" value="1"/>
</dbReference>
<evidence type="ECO:0000259" key="9">
    <source>
        <dbReference type="Pfam" id="PF16875"/>
    </source>
</evidence>
<dbReference type="AlphaFoldDB" id="A0A068NJE8"/>
<dbReference type="RefSeq" id="WP_025227587.1">
    <property type="nucleotide sequence ID" value="NZ_CP007139.1"/>
</dbReference>
<dbReference type="PANTHER" id="PTHR43053:SF3">
    <property type="entry name" value="ALPHA-GALACTOSIDASE C-RELATED"/>
    <property type="match status" value="1"/>
</dbReference>